<dbReference type="Pfam" id="PF13692">
    <property type="entry name" value="Glyco_trans_1_4"/>
    <property type="match status" value="1"/>
</dbReference>
<dbReference type="Pfam" id="PF13439">
    <property type="entry name" value="Glyco_transf_4"/>
    <property type="match status" value="1"/>
</dbReference>
<dbReference type="RefSeq" id="WP_343887940.1">
    <property type="nucleotide sequence ID" value="NZ_BAAAEH010000005.1"/>
</dbReference>
<accession>A0ABU9XXP6</accession>
<reference evidence="2 3" key="1">
    <citation type="submission" date="2024-05" db="EMBL/GenBank/DDBJ databases">
        <authorList>
            <person name="Liu Q."/>
            <person name="Xin Y.-H."/>
        </authorList>
    </citation>
    <scope>NUCLEOTIDE SEQUENCE [LARGE SCALE GENOMIC DNA]</scope>
    <source>
        <strain evidence="2 3">CGMCC 1.10181</strain>
    </source>
</reference>
<dbReference type="NCBIfam" id="TIGR03087">
    <property type="entry name" value="stp1"/>
    <property type="match status" value="1"/>
</dbReference>
<organism evidence="2 3">
    <name type="scientific">Sphingomonas oligophenolica</name>
    <dbReference type="NCBI Taxonomy" id="301154"/>
    <lineage>
        <taxon>Bacteria</taxon>
        <taxon>Pseudomonadati</taxon>
        <taxon>Pseudomonadota</taxon>
        <taxon>Alphaproteobacteria</taxon>
        <taxon>Sphingomonadales</taxon>
        <taxon>Sphingomonadaceae</taxon>
        <taxon>Sphingomonas</taxon>
    </lineage>
</organism>
<dbReference type="CDD" id="cd03801">
    <property type="entry name" value="GT4_PimA-like"/>
    <property type="match status" value="1"/>
</dbReference>
<dbReference type="InterPro" id="IPR028098">
    <property type="entry name" value="Glyco_trans_4-like_N"/>
</dbReference>
<evidence type="ECO:0000313" key="3">
    <source>
        <dbReference type="Proteomes" id="UP001419910"/>
    </source>
</evidence>
<proteinExistence type="predicted"/>
<protein>
    <submittedName>
        <fullName evidence="2">TIGR03087 family PEP-CTERM/XrtA system glycosyltransferase</fullName>
    </submittedName>
</protein>
<dbReference type="SUPFAM" id="SSF53756">
    <property type="entry name" value="UDP-Glycosyltransferase/glycogen phosphorylase"/>
    <property type="match status" value="1"/>
</dbReference>
<dbReference type="InterPro" id="IPR017521">
    <property type="entry name" value="Sugar_tfrase_PEP-CTERM_Stp1"/>
</dbReference>
<dbReference type="PANTHER" id="PTHR12526">
    <property type="entry name" value="GLYCOSYLTRANSFERASE"/>
    <property type="match status" value="1"/>
</dbReference>
<gene>
    <name evidence="2" type="ORF">ABC974_01650</name>
</gene>
<dbReference type="EMBL" id="JBDIME010000001">
    <property type="protein sequence ID" value="MEN2788316.1"/>
    <property type="molecule type" value="Genomic_DNA"/>
</dbReference>
<comment type="caution">
    <text evidence="2">The sequence shown here is derived from an EMBL/GenBank/DDBJ whole genome shotgun (WGS) entry which is preliminary data.</text>
</comment>
<keyword evidence="3" id="KW-1185">Reference proteome</keyword>
<sequence length="403" mass="44340">MGDILFLAHRVPYPPDRGDKIRGFHVLKFLAERKRVHLIAFADDTRDMKRKDGLSKLTGNRSIIWRSKPRAVAAVEAFFGRKPVSLTAFENKPLREAVDNILARHSIDTIYVFSSQMAQYLPARPRQRVIMDFCDMDSAKFESYAKTATGPMAWFLKREARMLLSHERSVANRADASLFVSEAEAALFRSRTGAERVHVVENGIDTVFFDPTAQFKRIDTTGALIVFTGQMDYRPNIEGVTWFVETILPHIQVRYPLARFAIVGRNPTEAVKALAKHKGVIVTGEVADVRGWVAAASVVVAPLKLARGVQNKVLEAMAMARPVVASAAAAQGIDHAGTISVGETVGEIAEAVVALLDDPARAAAMGQEARAQVQRRYSWNACLAPLDSILGIRVKAPPRKSAA</sequence>
<name>A0ABU9XXP6_9SPHN</name>
<dbReference type="Proteomes" id="UP001419910">
    <property type="component" value="Unassembled WGS sequence"/>
</dbReference>
<evidence type="ECO:0000313" key="2">
    <source>
        <dbReference type="EMBL" id="MEN2788316.1"/>
    </source>
</evidence>
<feature type="domain" description="Glycosyltransferase subfamily 4-like N-terminal" evidence="1">
    <location>
        <begin position="30"/>
        <end position="206"/>
    </location>
</feature>
<evidence type="ECO:0000259" key="1">
    <source>
        <dbReference type="Pfam" id="PF13439"/>
    </source>
</evidence>
<dbReference type="PANTHER" id="PTHR12526:SF600">
    <property type="entry name" value="GLYCOSYL TRANSFERASE GROUP 1"/>
    <property type="match status" value="1"/>
</dbReference>
<dbReference type="Gene3D" id="3.40.50.2000">
    <property type="entry name" value="Glycogen Phosphorylase B"/>
    <property type="match status" value="2"/>
</dbReference>